<feature type="region of interest" description="Disordered" evidence="1">
    <location>
        <begin position="1"/>
        <end position="59"/>
    </location>
</feature>
<dbReference type="AlphaFoldDB" id="A0A1Y5PAC7"/>
<feature type="region of interest" description="Disordered" evidence="1">
    <location>
        <begin position="194"/>
        <end position="217"/>
    </location>
</feature>
<sequence length="217" mass="23682">MHPDEENRPGDQTRAVSHFQCTDHPSDQPAAAVADHTSPEAKGQSGTRISRYAAEAARQGRTHGLGVEWDYPEEPDDLPNPLIEKMRRGGLLPPKPQPRRPALPVNVVGAGRARSYALHGLSKELRILAYTTEGSRNDQLNRTAFKVARFVRDGLLSYDEVIGPLRDTAAAIGLSDREIEATIRSAFSGADAKDLHTEIPDNTNDLPSAYQIGGDEQ</sequence>
<evidence type="ECO:0000313" key="2">
    <source>
        <dbReference type="EMBL" id="SBS75597.1"/>
    </source>
</evidence>
<name>A0A1Y5PAC7_9MYCO</name>
<dbReference type="EMBL" id="FLQS01000017">
    <property type="protein sequence ID" value="SBS75597.1"/>
    <property type="molecule type" value="Genomic_DNA"/>
</dbReference>
<proteinExistence type="predicted"/>
<evidence type="ECO:0000256" key="1">
    <source>
        <dbReference type="SAM" id="MobiDB-lite"/>
    </source>
</evidence>
<gene>
    <name evidence="2" type="ORF">MHPYR_240057</name>
</gene>
<organism evidence="2">
    <name type="scientific">uncultured Mycobacterium sp</name>
    <dbReference type="NCBI Taxonomy" id="171292"/>
    <lineage>
        <taxon>Bacteria</taxon>
        <taxon>Bacillati</taxon>
        <taxon>Actinomycetota</taxon>
        <taxon>Actinomycetes</taxon>
        <taxon>Mycobacteriales</taxon>
        <taxon>Mycobacteriaceae</taxon>
        <taxon>Mycobacterium</taxon>
        <taxon>environmental samples</taxon>
    </lineage>
</organism>
<feature type="compositionally biased region" description="Basic and acidic residues" evidence="1">
    <location>
        <begin position="1"/>
        <end position="11"/>
    </location>
</feature>
<reference evidence="2" key="1">
    <citation type="submission" date="2016-03" db="EMBL/GenBank/DDBJ databases">
        <authorList>
            <person name="Ploux O."/>
        </authorList>
    </citation>
    <scope>NUCLEOTIDE SEQUENCE</scope>
    <source>
        <strain evidence="2">UC10</strain>
    </source>
</reference>
<accession>A0A1Y5PAC7</accession>
<protein>
    <submittedName>
        <fullName evidence="2">Uncharacterized protein</fullName>
    </submittedName>
</protein>